<protein>
    <recommendedName>
        <fullName evidence="2">UBA domain-containing protein</fullName>
    </recommendedName>
</protein>
<dbReference type="InterPro" id="IPR029071">
    <property type="entry name" value="Ubiquitin-like_domsf"/>
</dbReference>
<dbReference type="Pfam" id="PF00627">
    <property type="entry name" value="UBA"/>
    <property type="match status" value="1"/>
</dbReference>
<dbReference type="InterPro" id="IPR015940">
    <property type="entry name" value="UBA"/>
</dbReference>
<feature type="region of interest" description="Disordered" evidence="1">
    <location>
        <begin position="445"/>
        <end position="465"/>
    </location>
</feature>
<feature type="domain" description="UBA" evidence="2">
    <location>
        <begin position="319"/>
        <end position="359"/>
    </location>
</feature>
<dbReference type="PROSITE" id="PS50030">
    <property type="entry name" value="UBA"/>
    <property type="match status" value="2"/>
</dbReference>
<dbReference type="Pfam" id="PF23326">
    <property type="entry name" value="UBL_UBAC1"/>
    <property type="match status" value="1"/>
</dbReference>
<dbReference type="CDD" id="cd14304">
    <property type="entry name" value="UBA2_KPC2"/>
    <property type="match status" value="1"/>
</dbReference>
<dbReference type="EMBL" id="JAZDUA010000055">
    <property type="protein sequence ID" value="KAK7870643.1"/>
    <property type="molecule type" value="Genomic_DNA"/>
</dbReference>
<dbReference type="AlphaFoldDB" id="A0AAN9Z714"/>
<dbReference type="InterPro" id="IPR057650">
    <property type="entry name" value="UBL_UBAC1"/>
</dbReference>
<name>A0AAN9Z714_9ORTH</name>
<dbReference type="InterPro" id="IPR052476">
    <property type="entry name" value="UBAC1"/>
</dbReference>
<reference evidence="3 4" key="1">
    <citation type="submission" date="2024-03" db="EMBL/GenBank/DDBJ databases">
        <title>The genome assembly and annotation of the cricket Gryllus longicercus Weissman &amp; Gray.</title>
        <authorList>
            <person name="Szrajer S."/>
            <person name="Gray D."/>
            <person name="Ylla G."/>
        </authorList>
    </citation>
    <scope>NUCLEOTIDE SEQUENCE [LARGE SCALE GENOMIC DNA]</scope>
    <source>
        <strain evidence="3">DAG 2021-001</strain>
        <tissue evidence="3">Whole body minus gut</tissue>
    </source>
</reference>
<dbReference type="Gene3D" id="1.10.8.10">
    <property type="entry name" value="DNA helicase RuvA subunit, C-terminal domain"/>
    <property type="match status" value="2"/>
</dbReference>
<gene>
    <name evidence="3" type="ORF">R5R35_009137</name>
</gene>
<keyword evidence="4" id="KW-1185">Reference proteome</keyword>
<dbReference type="Gene3D" id="1.10.260.100">
    <property type="match status" value="1"/>
</dbReference>
<dbReference type="Pfam" id="PF22562">
    <property type="entry name" value="UBA_7"/>
    <property type="match status" value="1"/>
</dbReference>
<dbReference type="PANTHER" id="PTHR46738:SF1">
    <property type="entry name" value="UBIQUITIN-ASSOCIATED DOMAIN-CONTAINING PROTEIN 1"/>
    <property type="match status" value="1"/>
</dbReference>
<dbReference type="GO" id="GO:0000151">
    <property type="term" value="C:ubiquitin ligase complex"/>
    <property type="evidence" value="ECO:0007669"/>
    <property type="project" value="TreeGrafter"/>
</dbReference>
<sequence>MLPWMKEKLSGSRQRLINIWNRRCDSETKEFTRNDMFVSDTTSLFESDSVRLSVISIEGNVWNIDAAPDFTVEKIKTMALCHFYNPLETVKVTPNYKLVLVTGKRLLVNDNSVVQEGLKDNDELLLVEKRQPSAKENLNEDTLRAPTEEEIHGATKGLEPKNTLKMYPPHECSADFQSEIRKILISLVEASARILTPSPNAEEVFQLIRERLDSKGKPQPDPRSVKQLVDMGFSEQIAAKALRMNSLNQRDALDWLLEHGKNAENVSESLEESSDDLVSGKAGSQSTSASKKGHIKKSVTQTVASLLDSFRAFKRQDFKPNTKALNNLMEMGFGEDDAIDALRITGNNQASACEWLLGERRPSLEDLDTGLDPEGPIYKAIMSNPAIQLSLTSPKMLYAFLSMLENPNSANVWINDPDASPVLSQIFKTYHSEKHAIQMNRYVEQQHQNQLQRDQRRQTGQMQQQ</sequence>
<dbReference type="InterPro" id="IPR041927">
    <property type="entry name" value="UBA2_UBAC1"/>
</dbReference>
<accession>A0AAN9Z714</accession>
<dbReference type="Proteomes" id="UP001378592">
    <property type="component" value="Unassembled WGS sequence"/>
</dbReference>
<dbReference type="SMART" id="SM00165">
    <property type="entry name" value="UBA"/>
    <property type="match status" value="2"/>
</dbReference>
<proteinExistence type="predicted"/>
<feature type="domain" description="UBA" evidence="2">
    <location>
        <begin position="219"/>
        <end position="259"/>
    </location>
</feature>
<evidence type="ECO:0000313" key="4">
    <source>
        <dbReference type="Proteomes" id="UP001378592"/>
    </source>
</evidence>
<dbReference type="SUPFAM" id="SSF46934">
    <property type="entry name" value="UBA-like"/>
    <property type="match status" value="2"/>
</dbReference>
<comment type="caution">
    <text evidence="3">The sequence shown here is derived from an EMBL/GenBank/DDBJ whole genome shotgun (WGS) entry which is preliminary data.</text>
</comment>
<dbReference type="InterPro" id="IPR009060">
    <property type="entry name" value="UBA-like_sf"/>
</dbReference>
<evidence type="ECO:0000256" key="1">
    <source>
        <dbReference type="SAM" id="MobiDB-lite"/>
    </source>
</evidence>
<evidence type="ECO:0000313" key="3">
    <source>
        <dbReference type="EMBL" id="KAK7870643.1"/>
    </source>
</evidence>
<feature type="region of interest" description="Disordered" evidence="1">
    <location>
        <begin position="266"/>
        <end position="294"/>
    </location>
</feature>
<dbReference type="PANTHER" id="PTHR46738">
    <property type="entry name" value="UBIQUITIN-ASSOCIATED DOMAIN-CONTAINING PROTEIN 1"/>
    <property type="match status" value="1"/>
</dbReference>
<evidence type="ECO:0000259" key="2">
    <source>
        <dbReference type="PROSITE" id="PS50030"/>
    </source>
</evidence>
<organism evidence="3 4">
    <name type="scientific">Gryllus longicercus</name>
    <dbReference type="NCBI Taxonomy" id="2509291"/>
    <lineage>
        <taxon>Eukaryota</taxon>
        <taxon>Metazoa</taxon>
        <taxon>Ecdysozoa</taxon>
        <taxon>Arthropoda</taxon>
        <taxon>Hexapoda</taxon>
        <taxon>Insecta</taxon>
        <taxon>Pterygota</taxon>
        <taxon>Neoptera</taxon>
        <taxon>Polyneoptera</taxon>
        <taxon>Orthoptera</taxon>
        <taxon>Ensifera</taxon>
        <taxon>Gryllidea</taxon>
        <taxon>Grylloidea</taxon>
        <taxon>Gryllidae</taxon>
        <taxon>Gryllinae</taxon>
        <taxon>Gryllus</taxon>
    </lineage>
</organism>
<dbReference type="SUPFAM" id="SSF54236">
    <property type="entry name" value="Ubiquitin-like"/>
    <property type="match status" value="1"/>
</dbReference>